<sequence length="273" mass="30687">MSPKIPAASLSRVENVPQDVTQQQDDSDDDDLSITSTHIEDNDSEREWEVDDILADRPDPNDPDAMQYLIKWEGFKLEDCTWEPVKNLGEGLLAKWDENKSEIGAGIREIFDLATYDVACAERAERHIRRNAKRQRLGLPPTPPFPPGYIEDTPMASDEHDSPSSDDEVQEEFEVEDTSIPPLKSRATVTTPAPPSATTVPKPTSLTRKVARQNIFTGIPSQVTKTVTPATLQGLCEVAYSNLFLANKFWAYSQREWRYNDWLSGHGAKKQCL</sequence>
<dbReference type="Proteomes" id="UP001153334">
    <property type="component" value="Unassembled WGS sequence"/>
</dbReference>
<accession>A0ACC2IXR8</accession>
<protein>
    <submittedName>
        <fullName evidence="1">Uncharacterized protein</fullName>
    </submittedName>
</protein>
<reference evidence="1" key="1">
    <citation type="submission" date="2022-11" db="EMBL/GenBank/DDBJ databases">
        <title>Genome Sequence of Nemania bipapillata.</title>
        <authorList>
            <person name="Buettner E."/>
        </authorList>
    </citation>
    <scope>NUCLEOTIDE SEQUENCE</scope>
    <source>
        <strain evidence="1">CP14</strain>
    </source>
</reference>
<keyword evidence="2" id="KW-1185">Reference proteome</keyword>
<evidence type="ECO:0000313" key="1">
    <source>
        <dbReference type="EMBL" id="KAJ8120015.1"/>
    </source>
</evidence>
<name>A0ACC2IXR8_9PEZI</name>
<evidence type="ECO:0000313" key="2">
    <source>
        <dbReference type="Proteomes" id="UP001153334"/>
    </source>
</evidence>
<organism evidence="1 2">
    <name type="scientific">Nemania bipapillata</name>
    <dbReference type="NCBI Taxonomy" id="110536"/>
    <lineage>
        <taxon>Eukaryota</taxon>
        <taxon>Fungi</taxon>
        <taxon>Dikarya</taxon>
        <taxon>Ascomycota</taxon>
        <taxon>Pezizomycotina</taxon>
        <taxon>Sordariomycetes</taxon>
        <taxon>Xylariomycetidae</taxon>
        <taxon>Xylariales</taxon>
        <taxon>Xylariaceae</taxon>
        <taxon>Nemania</taxon>
    </lineage>
</organism>
<comment type="caution">
    <text evidence="1">The sequence shown here is derived from an EMBL/GenBank/DDBJ whole genome shotgun (WGS) entry which is preliminary data.</text>
</comment>
<proteinExistence type="predicted"/>
<gene>
    <name evidence="1" type="ORF">ONZ43_g3170</name>
</gene>
<dbReference type="EMBL" id="JAPESX010000714">
    <property type="protein sequence ID" value="KAJ8120015.1"/>
    <property type="molecule type" value="Genomic_DNA"/>
</dbReference>